<accession>A0ABX5ST88</accession>
<dbReference type="PANTHER" id="PTHR33969">
    <property type="entry name" value="SEGREGATION AND CONDENSATION PROTEIN A"/>
    <property type="match status" value="1"/>
</dbReference>
<evidence type="ECO:0000256" key="3">
    <source>
        <dbReference type="SAM" id="MobiDB-lite"/>
    </source>
</evidence>
<evidence type="ECO:0000256" key="2">
    <source>
        <dbReference type="ARBA" id="ARBA00044777"/>
    </source>
</evidence>
<dbReference type="EMBL" id="CP038266">
    <property type="protein sequence ID" value="QBR88363.1"/>
    <property type="molecule type" value="Genomic_DNA"/>
</dbReference>
<protein>
    <recommendedName>
        <fullName evidence="2">Segregation and condensation protein A</fullName>
    </recommendedName>
</protein>
<evidence type="ECO:0000313" key="4">
    <source>
        <dbReference type="EMBL" id="QBR88363.1"/>
    </source>
</evidence>
<name>A0ABX5ST88_9MICO</name>
<dbReference type="PANTHER" id="PTHR33969:SF2">
    <property type="entry name" value="SEGREGATION AND CONDENSATION PROTEIN A"/>
    <property type="match status" value="1"/>
</dbReference>
<gene>
    <name evidence="4" type="ORF">E4K62_06450</name>
</gene>
<dbReference type="Proteomes" id="UP000295748">
    <property type="component" value="Chromosome"/>
</dbReference>
<feature type="region of interest" description="Disordered" evidence="3">
    <location>
        <begin position="1"/>
        <end position="35"/>
    </location>
</feature>
<organism evidence="4 5">
    <name type="scientific">Microbacterium wangchenii</name>
    <dbReference type="NCBI Taxonomy" id="2541726"/>
    <lineage>
        <taxon>Bacteria</taxon>
        <taxon>Bacillati</taxon>
        <taxon>Actinomycetota</taxon>
        <taxon>Actinomycetes</taxon>
        <taxon>Micrococcales</taxon>
        <taxon>Microbacteriaceae</taxon>
        <taxon>Microbacterium</taxon>
    </lineage>
</organism>
<dbReference type="Gene3D" id="6.10.250.2410">
    <property type="match status" value="1"/>
</dbReference>
<sequence length="299" mass="32988">MRRSRASRSPSSPPSTLPPRRTCASRGSWSPVAPSPDATDGGFRVSLPVFDGPFDLLLTLISQRELDITEVALSAVTDEFIAYLRAMGPDAQMDEASEFLVVAATLLDMKVAGLLPQGELVDAESVALLEARDLLFARLLQYRAFKEVAGWFSERLQSEDRRHVRAVRLDEKYRNAAPELVWSLSPDDFAALALLAFAPKEIPRVGLDHLHAPLVSIREQAAVVVTLLRDSGALTFRDLVAGVTQTGVVVARFLSVLELYRLAALSFEQVEPLGELTLRWTAERWSEENLATLGADYDR</sequence>
<reference evidence="4 5" key="1">
    <citation type="submission" date="2019-03" db="EMBL/GenBank/DDBJ databases">
        <authorList>
            <person name="Dong K."/>
        </authorList>
    </citation>
    <scope>NUCLEOTIDE SEQUENCE [LARGE SCALE GENOMIC DNA]</scope>
    <source>
        <strain evidence="5">dk512</strain>
    </source>
</reference>
<dbReference type="Pfam" id="PF02616">
    <property type="entry name" value="SMC_ScpA"/>
    <property type="match status" value="1"/>
</dbReference>
<evidence type="ECO:0000256" key="1">
    <source>
        <dbReference type="ARBA" id="ARBA00022829"/>
    </source>
</evidence>
<keyword evidence="5" id="KW-1185">Reference proteome</keyword>
<dbReference type="InterPro" id="IPR003768">
    <property type="entry name" value="ScpA"/>
</dbReference>
<proteinExistence type="predicted"/>
<keyword evidence="1" id="KW-0159">Chromosome partition</keyword>
<evidence type="ECO:0000313" key="5">
    <source>
        <dbReference type="Proteomes" id="UP000295748"/>
    </source>
</evidence>